<dbReference type="OrthoDB" id="9800913at2"/>
<dbReference type="EMBL" id="CP041186">
    <property type="protein sequence ID" value="QDG49696.1"/>
    <property type="molecule type" value="Genomic_DNA"/>
</dbReference>
<dbReference type="Proteomes" id="UP000315995">
    <property type="component" value="Chromosome"/>
</dbReference>
<proteinExistence type="predicted"/>
<dbReference type="Pfam" id="PF08308">
    <property type="entry name" value="PEGA"/>
    <property type="match status" value="1"/>
</dbReference>
<keyword evidence="1" id="KW-0802">TPR repeat</keyword>
<protein>
    <submittedName>
        <fullName evidence="5">PEGA domain-containing protein</fullName>
    </submittedName>
</protein>
<feature type="signal peptide" evidence="3">
    <location>
        <begin position="1"/>
        <end position="28"/>
    </location>
</feature>
<keyword evidence="6" id="KW-1185">Reference proteome</keyword>
<dbReference type="PROSITE" id="PS50005">
    <property type="entry name" value="TPR"/>
    <property type="match status" value="1"/>
</dbReference>
<evidence type="ECO:0000313" key="6">
    <source>
        <dbReference type="Proteomes" id="UP000315995"/>
    </source>
</evidence>
<organism evidence="5 6">
    <name type="scientific">Persicimonas caeni</name>
    <dbReference type="NCBI Taxonomy" id="2292766"/>
    <lineage>
        <taxon>Bacteria</taxon>
        <taxon>Deltaproteobacteria</taxon>
        <taxon>Bradymonadales</taxon>
        <taxon>Bradymonadaceae</taxon>
        <taxon>Persicimonas</taxon>
    </lineage>
</organism>
<sequence length="401" mass="42477">MKGSTIRQRRITSLLTAMAVCFSVTAIVAPPSPFVGEATAQSKADIEQAKKRFRAGKKFYGEEKFLEAAQAFYEAYELSGRSELLYNVGRSYWKAKELKKAEKFLQQYLNELPDAPNADEVVESIIQIQEEMAAQMANVEVKASRAGVDIVVDKEPEPRCQTPCTVSLLPGEHTLTARLDGMKPITRTITIEAEQQSSVHFDLPGRLQISTDQRTGTVSVPGVGQFSLPLSQPIALPAGTHTVTVAGEDARWSGDIEVVGGDVTRILVPLGGIDGGAGDINLLRTASYGLVGASAGFLVGGIVLGMQASDAHAALDSQQKALGGVDPDLVERGQSAQSGANWMYALSAVSLASGAGLFAWDLYGGGSSQEEEIPPSKPSPSPKQDNEPGEGDDDLLGIGSN</sequence>
<evidence type="ECO:0000256" key="1">
    <source>
        <dbReference type="PROSITE-ProRule" id="PRU00339"/>
    </source>
</evidence>
<reference evidence="5 6" key="1">
    <citation type="submission" date="2019-06" db="EMBL/GenBank/DDBJ databases">
        <title>Persicimonas caeni gen. nov., sp. nov., a predatory bacterium isolated from solar saltern.</title>
        <authorList>
            <person name="Wang S."/>
        </authorList>
    </citation>
    <scope>NUCLEOTIDE SEQUENCE [LARGE SCALE GENOMIC DNA]</scope>
    <source>
        <strain evidence="5 6">YN101</strain>
    </source>
</reference>
<evidence type="ECO:0000256" key="3">
    <source>
        <dbReference type="SAM" id="SignalP"/>
    </source>
</evidence>
<accession>A0A4Y6PN12</accession>
<name>A0A4Y6PN12_PERCE</name>
<evidence type="ECO:0000256" key="2">
    <source>
        <dbReference type="SAM" id="MobiDB-lite"/>
    </source>
</evidence>
<evidence type="ECO:0000259" key="4">
    <source>
        <dbReference type="Pfam" id="PF08308"/>
    </source>
</evidence>
<gene>
    <name evidence="5" type="ORF">FIV42_02750</name>
</gene>
<dbReference type="InterPro" id="IPR011990">
    <property type="entry name" value="TPR-like_helical_dom_sf"/>
</dbReference>
<evidence type="ECO:0000313" key="5">
    <source>
        <dbReference type="EMBL" id="QDG49696.1"/>
    </source>
</evidence>
<dbReference type="SUPFAM" id="SSF48452">
    <property type="entry name" value="TPR-like"/>
    <property type="match status" value="1"/>
</dbReference>
<dbReference type="RefSeq" id="WP_141196193.1">
    <property type="nucleotide sequence ID" value="NZ_CP041186.1"/>
</dbReference>
<feature type="region of interest" description="Disordered" evidence="2">
    <location>
        <begin position="366"/>
        <end position="401"/>
    </location>
</feature>
<dbReference type="InterPro" id="IPR019734">
    <property type="entry name" value="TPR_rpt"/>
</dbReference>
<feature type="repeat" description="TPR" evidence="1">
    <location>
        <begin position="82"/>
        <end position="115"/>
    </location>
</feature>
<dbReference type="InterPro" id="IPR013229">
    <property type="entry name" value="PEGA"/>
</dbReference>
<feature type="domain" description="PEGA" evidence="4">
    <location>
        <begin position="137"/>
        <end position="203"/>
    </location>
</feature>
<dbReference type="Gene3D" id="1.25.40.10">
    <property type="entry name" value="Tetratricopeptide repeat domain"/>
    <property type="match status" value="1"/>
</dbReference>
<accession>A0A5B8Y0H1</accession>
<keyword evidence="3" id="KW-0732">Signal</keyword>
<dbReference type="AlphaFoldDB" id="A0A4Y6PN12"/>
<feature type="chain" id="PRO_5030106093" evidence="3">
    <location>
        <begin position="29"/>
        <end position="401"/>
    </location>
</feature>